<dbReference type="InterPro" id="IPR003439">
    <property type="entry name" value="ABC_transporter-like_ATP-bd"/>
</dbReference>
<protein>
    <submittedName>
        <fullName evidence="7">ABC transporter ATP-binding protein/permease</fullName>
    </submittedName>
</protein>
<dbReference type="RefSeq" id="WP_231441467.1">
    <property type="nucleotide sequence ID" value="NZ_JAJOMB010000006.1"/>
</dbReference>
<dbReference type="AlphaFoldDB" id="A0A9X1STH9"/>
<keyword evidence="7" id="KW-0547">Nucleotide-binding</keyword>
<dbReference type="Gene3D" id="3.40.50.300">
    <property type="entry name" value="P-loop containing nucleotide triphosphate hydrolases"/>
    <property type="match status" value="1"/>
</dbReference>
<dbReference type="GO" id="GO:0034040">
    <property type="term" value="F:ATPase-coupled lipid transmembrane transporter activity"/>
    <property type="evidence" value="ECO:0007669"/>
    <property type="project" value="TreeGrafter"/>
</dbReference>
<dbReference type="GO" id="GO:0016887">
    <property type="term" value="F:ATP hydrolysis activity"/>
    <property type="evidence" value="ECO:0007669"/>
    <property type="project" value="InterPro"/>
</dbReference>
<dbReference type="GO" id="GO:0005886">
    <property type="term" value="C:plasma membrane"/>
    <property type="evidence" value="ECO:0007669"/>
    <property type="project" value="UniProtKB-SubCell"/>
</dbReference>
<accession>A0A9X1STH9</accession>
<dbReference type="Proteomes" id="UP001138997">
    <property type="component" value="Unassembled WGS sequence"/>
</dbReference>
<evidence type="ECO:0000256" key="5">
    <source>
        <dbReference type="SAM" id="Phobius"/>
    </source>
</evidence>
<dbReference type="PROSITE" id="PS50929">
    <property type="entry name" value="ABC_TM1F"/>
    <property type="match status" value="1"/>
</dbReference>
<dbReference type="SUPFAM" id="SSF90123">
    <property type="entry name" value="ABC transporter transmembrane region"/>
    <property type="match status" value="1"/>
</dbReference>
<dbReference type="Gene3D" id="1.20.1560.10">
    <property type="entry name" value="ABC transporter type 1, transmembrane domain"/>
    <property type="match status" value="1"/>
</dbReference>
<keyword evidence="4 5" id="KW-0472">Membrane</keyword>
<dbReference type="PANTHER" id="PTHR24221">
    <property type="entry name" value="ATP-BINDING CASSETTE SUB-FAMILY B"/>
    <property type="match status" value="1"/>
</dbReference>
<dbReference type="GO" id="GO:0005524">
    <property type="term" value="F:ATP binding"/>
    <property type="evidence" value="ECO:0007669"/>
    <property type="project" value="UniProtKB-KW"/>
</dbReference>
<dbReference type="EMBL" id="JAJOMB010000006">
    <property type="protein sequence ID" value="MCD5311847.1"/>
    <property type="molecule type" value="Genomic_DNA"/>
</dbReference>
<keyword evidence="7" id="KW-0067">ATP-binding</keyword>
<evidence type="ECO:0000313" key="8">
    <source>
        <dbReference type="Proteomes" id="UP001138997"/>
    </source>
</evidence>
<organism evidence="7 8">
    <name type="scientific">Kineosporia babensis</name>
    <dbReference type="NCBI Taxonomy" id="499548"/>
    <lineage>
        <taxon>Bacteria</taxon>
        <taxon>Bacillati</taxon>
        <taxon>Actinomycetota</taxon>
        <taxon>Actinomycetes</taxon>
        <taxon>Kineosporiales</taxon>
        <taxon>Kineosporiaceae</taxon>
        <taxon>Kineosporia</taxon>
    </lineage>
</organism>
<evidence type="ECO:0000256" key="2">
    <source>
        <dbReference type="ARBA" id="ARBA00022692"/>
    </source>
</evidence>
<dbReference type="InterPro" id="IPR036640">
    <property type="entry name" value="ABC1_TM_sf"/>
</dbReference>
<dbReference type="PANTHER" id="PTHR24221:SF248">
    <property type="entry name" value="ABC TRANSPORTER TRANSMEMBRANE REGION"/>
    <property type="match status" value="1"/>
</dbReference>
<proteinExistence type="predicted"/>
<feature type="domain" description="ABC transmembrane type-1" evidence="6">
    <location>
        <begin position="32"/>
        <end position="311"/>
    </location>
</feature>
<feature type="transmembrane region" description="Helical" evidence="5">
    <location>
        <begin position="249"/>
        <end position="276"/>
    </location>
</feature>
<dbReference type="Pfam" id="PF00005">
    <property type="entry name" value="ABC_tran"/>
    <property type="match status" value="1"/>
</dbReference>
<keyword evidence="2 5" id="KW-0812">Transmembrane</keyword>
<dbReference type="InterPro" id="IPR011527">
    <property type="entry name" value="ABC1_TM_dom"/>
</dbReference>
<feature type="transmembrane region" description="Helical" evidence="5">
    <location>
        <begin position="67"/>
        <end position="85"/>
    </location>
</feature>
<evidence type="ECO:0000256" key="4">
    <source>
        <dbReference type="ARBA" id="ARBA00023136"/>
    </source>
</evidence>
<comment type="caution">
    <text evidence="7">The sequence shown here is derived from an EMBL/GenBank/DDBJ whole genome shotgun (WGS) entry which is preliminary data.</text>
</comment>
<evidence type="ECO:0000259" key="6">
    <source>
        <dbReference type="PROSITE" id="PS50929"/>
    </source>
</evidence>
<comment type="subcellular location">
    <subcellularLocation>
        <location evidence="1">Cell membrane</location>
        <topology evidence="1">Multi-pass membrane protein</topology>
    </subcellularLocation>
</comment>
<gene>
    <name evidence="7" type="ORF">LR394_13135</name>
</gene>
<reference evidence="7" key="1">
    <citation type="submission" date="2021-11" db="EMBL/GenBank/DDBJ databases">
        <title>Streptomyces corallinus and Kineosporia corallina sp. nov., two new coral-derived marine actinobacteria.</title>
        <authorList>
            <person name="Buangrab K."/>
            <person name="Sutthacheep M."/>
            <person name="Yeemin T."/>
            <person name="Harunari E."/>
            <person name="Igarashi Y."/>
            <person name="Sripreechasak P."/>
            <person name="Kanchanasin P."/>
            <person name="Tanasupawat S."/>
            <person name="Phongsopitanun W."/>
        </authorList>
    </citation>
    <scope>NUCLEOTIDE SEQUENCE</scope>
    <source>
        <strain evidence="7">JCM 31032</strain>
    </source>
</reference>
<keyword evidence="3 5" id="KW-1133">Transmembrane helix</keyword>
<dbReference type="Pfam" id="PF00664">
    <property type="entry name" value="ABC_membrane"/>
    <property type="match status" value="1"/>
</dbReference>
<dbReference type="InterPro" id="IPR017871">
    <property type="entry name" value="ABC_transporter-like_CS"/>
</dbReference>
<dbReference type="GO" id="GO:0140359">
    <property type="term" value="F:ABC-type transporter activity"/>
    <property type="evidence" value="ECO:0007669"/>
    <property type="project" value="InterPro"/>
</dbReference>
<evidence type="ECO:0000256" key="3">
    <source>
        <dbReference type="ARBA" id="ARBA00022989"/>
    </source>
</evidence>
<dbReference type="PROSITE" id="PS00211">
    <property type="entry name" value="ABC_TRANSPORTER_1"/>
    <property type="match status" value="1"/>
</dbReference>
<dbReference type="InterPro" id="IPR039421">
    <property type="entry name" value="Type_1_exporter"/>
</dbReference>
<dbReference type="CDD" id="cd07346">
    <property type="entry name" value="ABC_6TM_exporters"/>
    <property type="match status" value="1"/>
</dbReference>
<keyword evidence="8" id="KW-1185">Reference proteome</keyword>
<dbReference type="SUPFAM" id="SSF52540">
    <property type="entry name" value="P-loop containing nucleoside triphosphate hydrolases"/>
    <property type="match status" value="1"/>
</dbReference>
<dbReference type="InterPro" id="IPR027417">
    <property type="entry name" value="P-loop_NTPase"/>
</dbReference>
<feature type="transmembrane region" description="Helical" evidence="5">
    <location>
        <begin position="160"/>
        <end position="182"/>
    </location>
</feature>
<sequence length="524" mass="55652">MWSLIERPEDLRIRTVLRISLLRNGRGPRLGLATTGLMLHQACEAAVPVLIGVVIDRAVAPGDRGALLLWLGVLAVVFLVFSLSYQRASLGMVGVYGYGEHDLRQLTIARILHPRRQAALQREGEVLSVATSDTYRVAGVAWSIAQQSATLAAVGFATVVLLRISVPLGLGVLAGAVLVLWTMQALARPLEKVGMAEQASVAAASEVATDTLAGLRIVHGLGAQAEMIRRYRLASQASRVGAIAAARMLLAYQAVSTAVSVIYLAVLALAASWLAVAGQITPGQLVTVVGLAQFLQGSLDHVGTFGANWAHKRASARRLHGFVAEPFVLPAGSPEAVLGESSLRWQGIDLGAKQLTGVKVSSAIEARRVAEVLGFRVAAHGLTLRGQDVREIGPERYAENVVAPPHDAMVFSGTLRSNIVTGRELDADLLAASALDDVIDQWGTPDAPVGEGGRRLSGGQRQRVLLARALHAPGRVVVLDEPTTALDPVTEQRVANRLRELKRPIVVVTSSRILLDACDLVVQP</sequence>
<evidence type="ECO:0000256" key="1">
    <source>
        <dbReference type="ARBA" id="ARBA00004651"/>
    </source>
</evidence>
<evidence type="ECO:0000313" key="7">
    <source>
        <dbReference type="EMBL" id="MCD5311847.1"/>
    </source>
</evidence>
<name>A0A9X1STH9_9ACTN</name>